<sequence length="63" mass="6891">MRCYQESHLIPSSVTDALIPSVSPDIQFSDRCVATEGVDDQVDVVSQLGISQGQGVQHLKKYN</sequence>
<reference evidence="1" key="1">
    <citation type="journal article" date="2019" name="bioRxiv">
        <title>The Genome of the Zebra Mussel, Dreissena polymorpha: A Resource for Invasive Species Research.</title>
        <authorList>
            <person name="McCartney M.A."/>
            <person name="Auch B."/>
            <person name="Kono T."/>
            <person name="Mallez S."/>
            <person name="Zhang Y."/>
            <person name="Obille A."/>
            <person name="Becker A."/>
            <person name="Abrahante J.E."/>
            <person name="Garbe J."/>
            <person name="Badalamenti J.P."/>
            <person name="Herman A."/>
            <person name="Mangelson H."/>
            <person name="Liachko I."/>
            <person name="Sullivan S."/>
            <person name="Sone E.D."/>
            <person name="Koren S."/>
            <person name="Silverstein K.A.T."/>
            <person name="Beckman K.B."/>
            <person name="Gohl D.M."/>
        </authorList>
    </citation>
    <scope>NUCLEOTIDE SEQUENCE</scope>
    <source>
        <strain evidence="1">Duluth1</strain>
        <tissue evidence="1">Whole animal</tissue>
    </source>
</reference>
<proteinExistence type="predicted"/>
<reference evidence="1" key="2">
    <citation type="submission" date="2020-11" db="EMBL/GenBank/DDBJ databases">
        <authorList>
            <person name="McCartney M.A."/>
            <person name="Auch B."/>
            <person name="Kono T."/>
            <person name="Mallez S."/>
            <person name="Becker A."/>
            <person name="Gohl D.M."/>
            <person name="Silverstein K.A.T."/>
            <person name="Koren S."/>
            <person name="Bechman K.B."/>
            <person name="Herman A."/>
            <person name="Abrahante J.E."/>
            <person name="Garbe J."/>
        </authorList>
    </citation>
    <scope>NUCLEOTIDE SEQUENCE</scope>
    <source>
        <strain evidence="1">Duluth1</strain>
        <tissue evidence="1">Whole animal</tissue>
    </source>
</reference>
<name>A0A9D4DYL9_DREPO</name>
<keyword evidence="2" id="KW-1185">Reference proteome</keyword>
<protein>
    <submittedName>
        <fullName evidence="1">Uncharacterized protein</fullName>
    </submittedName>
</protein>
<accession>A0A9D4DYL9</accession>
<dbReference type="Proteomes" id="UP000828390">
    <property type="component" value="Unassembled WGS sequence"/>
</dbReference>
<dbReference type="AlphaFoldDB" id="A0A9D4DYL9"/>
<comment type="caution">
    <text evidence="1">The sequence shown here is derived from an EMBL/GenBank/DDBJ whole genome shotgun (WGS) entry which is preliminary data.</text>
</comment>
<gene>
    <name evidence="1" type="ORF">DPMN_170846</name>
</gene>
<organism evidence="1 2">
    <name type="scientific">Dreissena polymorpha</name>
    <name type="common">Zebra mussel</name>
    <name type="synonym">Mytilus polymorpha</name>
    <dbReference type="NCBI Taxonomy" id="45954"/>
    <lineage>
        <taxon>Eukaryota</taxon>
        <taxon>Metazoa</taxon>
        <taxon>Spiralia</taxon>
        <taxon>Lophotrochozoa</taxon>
        <taxon>Mollusca</taxon>
        <taxon>Bivalvia</taxon>
        <taxon>Autobranchia</taxon>
        <taxon>Heteroconchia</taxon>
        <taxon>Euheterodonta</taxon>
        <taxon>Imparidentia</taxon>
        <taxon>Neoheterodontei</taxon>
        <taxon>Myida</taxon>
        <taxon>Dreissenoidea</taxon>
        <taxon>Dreissenidae</taxon>
        <taxon>Dreissena</taxon>
    </lineage>
</organism>
<evidence type="ECO:0000313" key="1">
    <source>
        <dbReference type="EMBL" id="KAH3769573.1"/>
    </source>
</evidence>
<evidence type="ECO:0000313" key="2">
    <source>
        <dbReference type="Proteomes" id="UP000828390"/>
    </source>
</evidence>
<dbReference type="EMBL" id="JAIWYP010000009">
    <property type="protein sequence ID" value="KAH3769573.1"/>
    <property type="molecule type" value="Genomic_DNA"/>
</dbReference>